<sequence length="286" mass="32556">MASEPSYLAHRSGYVISDPGDQSTVSGGGIMDNELREREREAVWRAQRVRRIRKEVRGLCVDPPLFCRPGASPVKNLFHLEVVIDGPAGTPYEGGTFPIDVDLSDEYFIGPPKIKFKTEVFHPNVYADGEIALDIFREEEWSPALRLETILLSVVSVLYNPVIDDRAASPEIAELYETDMKRYEELAAEWTWEYSATPVVSHYPTEEELDRSVVITVQAAAEKAAAERLRRQKAEERSQQEAEERRLHHQKKEDERLAAGSVVGLGWLWRKVMAFLFRDGPLPCHY</sequence>
<comment type="caution">
    <text evidence="3">The sequence shown here is derived from an EMBL/GenBank/DDBJ whole genome shotgun (WGS) entry which is preliminary data.</text>
</comment>
<name>A0A5J9SRS2_9POAL</name>
<evidence type="ECO:0000256" key="1">
    <source>
        <dbReference type="SAM" id="MobiDB-lite"/>
    </source>
</evidence>
<protein>
    <recommendedName>
        <fullName evidence="2">UBC core domain-containing protein</fullName>
    </recommendedName>
</protein>
<dbReference type="AlphaFoldDB" id="A0A5J9SRS2"/>
<feature type="non-terminal residue" evidence="3">
    <location>
        <position position="1"/>
    </location>
</feature>
<dbReference type="InterPro" id="IPR016135">
    <property type="entry name" value="UBQ-conjugating_enzyme/RWD"/>
</dbReference>
<evidence type="ECO:0000313" key="3">
    <source>
        <dbReference type="EMBL" id="TVU01701.1"/>
    </source>
</evidence>
<accession>A0A5J9SRS2</accession>
<feature type="region of interest" description="Disordered" evidence="1">
    <location>
        <begin position="232"/>
        <end position="253"/>
    </location>
</feature>
<dbReference type="EMBL" id="RWGY01000402">
    <property type="protein sequence ID" value="TVU01701.1"/>
    <property type="molecule type" value="Genomic_DNA"/>
</dbReference>
<organism evidence="3 4">
    <name type="scientific">Eragrostis curvula</name>
    <name type="common">weeping love grass</name>
    <dbReference type="NCBI Taxonomy" id="38414"/>
    <lineage>
        <taxon>Eukaryota</taxon>
        <taxon>Viridiplantae</taxon>
        <taxon>Streptophyta</taxon>
        <taxon>Embryophyta</taxon>
        <taxon>Tracheophyta</taxon>
        <taxon>Spermatophyta</taxon>
        <taxon>Magnoliopsida</taxon>
        <taxon>Liliopsida</taxon>
        <taxon>Poales</taxon>
        <taxon>Poaceae</taxon>
        <taxon>PACMAD clade</taxon>
        <taxon>Chloridoideae</taxon>
        <taxon>Eragrostideae</taxon>
        <taxon>Eragrostidinae</taxon>
        <taxon>Eragrostis</taxon>
    </lineage>
</organism>
<gene>
    <name evidence="3" type="ORF">EJB05_52834</name>
</gene>
<proteinExistence type="predicted"/>
<dbReference type="SUPFAM" id="SSF54495">
    <property type="entry name" value="UBC-like"/>
    <property type="match status" value="1"/>
</dbReference>
<dbReference type="InterPro" id="IPR050113">
    <property type="entry name" value="Ub_conjugating_enzyme"/>
</dbReference>
<dbReference type="Pfam" id="PF00179">
    <property type="entry name" value="UQ_con"/>
    <property type="match status" value="1"/>
</dbReference>
<evidence type="ECO:0000259" key="2">
    <source>
        <dbReference type="PROSITE" id="PS50127"/>
    </source>
</evidence>
<dbReference type="Gramene" id="TVU01701">
    <property type="protein sequence ID" value="TVU01701"/>
    <property type="gene ID" value="EJB05_52834"/>
</dbReference>
<keyword evidence="4" id="KW-1185">Reference proteome</keyword>
<dbReference type="PROSITE" id="PS50127">
    <property type="entry name" value="UBC_2"/>
    <property type="match status" value="1"/>
</dbReference>
<dbReference type="Gene3D" id="3.10.110.10">
    <property type="entry name" value="Ubiquitin Conjugating Enzyme"/>
    <property type="match status" value="1"/>
</dbReference>
<dbReference type="OrthoDB" id="677416at2759"/>
<evidence type="ECO:0000313" key="4">
    <source>
        <dbReference type="Proteomes" id="UP000324897"/>
    </source>
</evidence>
<feature type="domain" description="UBC core" evidence="2">
    <location>
        <begin position="47"/>
        <end position="196"/>
    </location>
</feature>
<dbReference type="Proteomes" id="UP000324897">
    <property type="component" value="Unassembled WGS sequence"/>
</dbReference>
<dbReference type="SMART" id="SM00212">
    <property type="entry name" value="UBCc"/>
    <property type="match status" value="1"/>
</dbReference>
<reference evidence="3 4" key="1">
    <citation type="journal article" date="2019" name="Sci. Rep.">
        <title>A high-quality genome of Eragrostis curvula grass provides insights into Poaceae evolution and supports new strategies to enhance forage quality.</title>
        <authorList>
            <person name="Carballo J."/>
            <person name="Santos B.A.C.M."/>
            <person name="Zappacosta D."/>
            <person name="Garbus I."/>
            <person name="Selva J.P."/>
            <person name="Gallo C.A."/>
            <person name="Diaz A."/>
            <person name="Albertini E."/>
            <person name="Caccamo M."/>
            <person name="Echenique V."/>
        </authorList>
    </citation>
    <scope>NUCLEOTIDE SEQUENCE [LARGE SCALE GENOMIC DNA]</scope>
    <source>
        <strain evidence="4">cv. Victoria</strain>
        <tissue evidence="3">Leaf</tissue>
    </source>
</reference>
<dbReference type="PANTHER" id="PTHR24067">
    <property type="entry name" value="UBIQUITIN-CONJUGATING ENZYME E2"/>
    <property type="match status" value="1"/>
</dbReference>
<dbReference type="InterPro" id="IPR000608">
    <property type="entry name" value="UBC"/>
</dbReference>